<keyword evidence="2" id="KW-1185">Reference proteome</keyword>
<evidence type="ECO:0000313" key="1">
    <source>
        <dbReference type="EMBL" id="KAK0448441.1"/>
    </source>
</evidence>
<reference evidence="1" key="1">
    <citation type="submission" date="2023-06" db="EMBL/GenBank/DDBJ databases">
        <authorList>
            <consortium name="Lawrence Berkeley National Laboratory"/>
            <person name="Ahrendt S."/>
            <person name="Sahu N."/>
            <person name="Indic B."/>
            <person name="Wong-Bajracharya J."/>
            <person name="Merenyi Z."/>
            <person name="Ke H.-M."/>
            <person name="Monk M."/>
            <person name="Kocsube S."/>
            <person name="Drula E."/>
            <person name="Lipzen A."/>
            <person name="Balint B."/>
            <person name="Henrissat B."/>
            <person name="Andreopoulos B."/>
            <person name="Martin F.M."/>
            <person name="Harder C.B."/>
            <person name="Rigling D."/>
            <person name="Ford K.L."/>
            <person name="Foster G.D."/>
            <person name="Pangilinan J."/>
            <person name="Papanicolaou A."/>
            <person name="Barry K."/>
            <person name="LaButti K."/>
            <person name="Viragh M."/>
            <person name="Koriabine M."/>
            <person name="Yan M."/>
            <person name="Riley R."/>
            <person name="Champramary S."/>
            <person name="Plett K.L."/>
            <person name="Tsai I.J."/>
            <person name="Slot J."/>
            <person name="Sipos G."/>
            <person name="Plett J."/>
            <person name="Nagy L.G."/>
            <person name="Grigoriev I.V."/>
        </authorList>
    </citation>
    <scope>NUCLEOTIDE SEQUENCE</scope>
    <source>
        <strain evidence="1">CCBAS 213</strain>
    </source>
</reference>
<dbReference type="GeneID" id="85357628"/>
<gene>
    <name evidence="1" type="ORF">EV420DRAFT_1566771</name>
</gene>
<evidence type="ECO:0000313" key="2">
    <source>
        <dbReference type="Proteomes" id="UP001175211"/>
    </source>
</evidence>
<dbReference type="EMBL" id="JAUEPS010000041">
    <property type="protein sequence ID" value="KAK0448441.1"/>
    <property type="molecule type" value="Genomic_DNA"/>
</dbReference>
<proteinExistence type="predicted"/>
<sequence>MSINSINLPQEIIDSIVDTLYNDRIALLSLNGTSRGFSHRACSYLFRTVSLRSDLLPKFVELWSHSPRILPYIQNLHVSDYTHEMDESLRLLPNIHSISVIDGFATFVAVIFPAITSLTLRNVTFSSHLQFDGFLRKLPKLKHLSLTDISLPRYCSPPPIVEKYDFVLESLEIRCRASMNVLRVTAERDMCPLPSSHDLDKLTVSISLVDFLPLILKRLSENGGRVNSLHIGPSIAKDFQTGPADWSFVPCHDSLSQLQHISLTVIDIPGMNPIPALHWLINFLSHAPVPHSLSSLTITIAFSKTSNGFYLVYNQGSIWNDVAAALPALSRWDIRLTNWDAMKDLEFNTLSPASEAMKQHIEKRLKSSDSSGITKVWVDYFPDGYEQFTGGKFIQASRTSSIFASVLNRNIIPFRFI</sequence>
<dbReference type="Proteomes" id="UP001175211">
    <property type="component" value="Unassembled WGS sequence"/>
</dbReference>
<comment type="caution">
    <text evidence="1">The sequence shown here is derived from an EMBL/GenBank/DDBJ whole genome shotgun (WGS) entry which is preliminary data.</text>
</comment>
<organism evidence="1 2">
    <name type="scientific">Armillaria tabescens</name>
    <name type="common">Ringless honey mushroom</name>
    <name type="synonym">Agaricus tabescens</name>
    <dbReference type="NCBI Taxonomy" id="1929756"/>
    <lineage>
        <taxon>Eukaryota</taxon>
        <taxon>Fungi</taxon>
        <taxon>Dikarya</taxon>
        <taxon>Basidiomycota</taxon>
        <taxon>Agaricomycotina</taxon>
        <taxon>Agaricomycetes</taxon>
        <taxon>Agaricomycetidae</taxon>
        <taxon>Agaricales</taxon>
        <taxon>Marasmiineae</taxon>
        <taxon>Physalacriaceae</taxon>
        <taxon>Desarmillaria</taxon>
    </lineage>
</organism>
<dbReference type="AlphaFoldDB" id="A0AA39MVC4"/>
<name>A0AA39MVC4_ARMTA</name>
<accession>A0AA39MVC4</accession>
<protein>
    <submittedName>
        <fullName evidence="1">Uncharacterized protein</fullName>
    </submittedName>
</protein>
<dbReference type="RefSeq" id="XP_060326546.1">
    <property type="nucleotide sequence ID" value="XM_060474080.1"/>
</dbReference>